<gene>
    <name evidence="1" type="ORF">FLK61_35090</name>
</gene>
<dbReference type="AlphaFoldDB" id="A0A859FI46"/>
<organism evidence="1 2">
    <name type="scientific">Paenalkalicoccus suaedae</name>
    <dbReference type="NCBI Taxonomy" id="2592382"/>
    <lineage>
        <taxon>Bacteria</taxon>
        <taxon>Bacillati</taxon>
        <taxon>Bacillota</taxon>
        <taxon>Bacilli</taxon>
        <taxon>Bacillales</taxon>
        <taxon>Bacillaceae</taxon>
        <taxon>Paenalkalicoccus</taxon>
    </lineage>
</organism>
<dbReference type="KEGG" id="psua:FLK61_35090"/>
<proteinExistence type="predicted"/>
<evidence type="ECO:0000313" key="2">
    <source>
        <dbReference type="Proteomes" id="UP000318138"/>
    </source>
</evidence>
<dbReference type="RefSeq" id="WP_176009878.1">
    <property type="nucleotide sequence ID" value="NZ_CP041372.2"/>
</dbReference>
<reference evidence="2" key="1">
    <citation type="submission" date="2019-07" db="EMBL/GenBank/DDBJ databases">
        <title>Bacillus alkalisoli sp. nov. isolated from saline soil.</title>
        <authorList>
            <person name="Sun J.-Q."/>
            <person name="Xu L."/>
        </authorList>
    </citation>
    <scope>NUCLEOTIDE SEQUENCE [LARGE SCALE GENOMIC DNA]</scope>
    <source>
        <strain evidence="2">M4U3P1</strain>
    </source>
</reference>
<accession>A0A859FI46</accession>
<dbReference type="Proteomes" id="UP000318138">
    <property type="component" value="Chromosome"/>
</dbReference>
<name>A0A859FI46_9BACI</name>
<protein>
    <submittedName>
        <fullName evidence="1">Uncharacterized protein</fullName>
    </submittedName>
</protein>
<dbReference type="EMBL" id="CP041372">
    <property type="protein sequence ID" value="QKS71895.1"/>
    <property type="molecule type" value="Genomic_DNA"/>
</dbReference>
<evidence type="ECO:0000313" key="1">
    <source>
        <dbReference type="EMBL" id="QKS71895.1"/>
    </source>
</evidence>
<sequence>MFNENSMLVRTWFSVVVSGAYTFEQVPVLFNLKDEVGKKLTVLGFDIGT</sequence>
<keyword evidence="2" id="KW-1185">Reference proteome</keyword>